<dbReference type="Pfam" id="PF00128">
    <property type="entry name" value="Alpha-amylase"/>
    <property type="match status" value="1"/>
</dbReference>
<keyword evidence="5 10" id="KW-0328">Glycosyltransferase</keyword>
<dbReference type="Pfam" id="PF02446">
    <property type="entry name" value="Glyco_hydro_77"/>
    <property type="match status" value="1"/>
</dbReference>
<evidence type="ECO:0000256" key="1">
    <source>
        <dbReference type="ARBA" id="ARBA00000439"/>
    </source>
</evidence>
<evidence type="ECO:0000256" key="8">
    <source>
        <dbReference type="ARBA" id="ARBA00031423"/>
    </source>
</evidence>
<evidence type="ECO:0000256" key="11">
    <source>
        <dbReference type="SAM" id="MobiDB-lite"/>
    </source>
</evidence>
<evidence type="ECO:0000256" key="5">
    <source>
        <dbReference type="ARBA" id="ARBA00022676"/>
    </source>
</evidence>
<organism evidence="13 14">
    <name type="scientific">Halochromatium glycolicum</name>
    <dbReference type="NCBI Taxonomy" id="85075"/>
    <lineage>
        <taxon>Bacteria</taxon>
        <taxon>Pseudomonadati</taxon>
        <taxon>Pseudomonadota</taxon>
        <taxon>Gammaproteobacteria</taxon>
        <taxon>Chromatiales</taxon>
        <taxon>Chromatiaceae</taxon>
        <taxon>Halochromatium</taxon>
    </lineage>
</organism>
<dbReference type="RefSeq" id="WP_200347888.1">
    <property type="nucleotide sequence ID" value="NZ_NRSJ01000041.1"/>
</dbReference>
<sequence length="1829" mass="203805">MSANPELERLCAHYGIAASYEDIEGRVHQAEDGTRRALLQALGVAAGDVETEARSLAQAIDQEWQRMLAPAIVHRQGDEAPRLRLSLPDQPPLTTVRLVLIEESGEAAEAELDLGTLPVDEEREIAGRRWQRRTLAVPPPAALGYHQLRIEAPDRTTLAQMRFIVAPRRCWRPEEQDQTEAVRDWGLVTQLPALRSAHNWGVGDFTDLTRLVEIAAAAGAGAVGLSPLHALFLTQPERCDPYGPSSRRFLNPLHIDVEAVVALADCEAAQTWLDSDEFQAQLRALRNAPLIDHAAVTDAKLKALALLFQHFQQHHADPEGPHAVAFQAFCDEQGEPLQRFAIYQALSEYFADAEQGQLNAHQWPTAYHDPRSDEVAAFARAHAERVDFFAWLQWIAQTQVESAGARCDELGMAQGLLLDLAVGAAPDGADHWVLPGLYLQGVHVGAPPDDFSPKGQNWDVLAWHPGALREAGYEPFAAELRANMRAAGGLRIDHVMGLMRLFLIPEGAPPTAGTYLAYPLDELLGVLALESVRNRCMIIGEDLGTVPELIRKVIPDWGILSTRVLYFEHTEDGGFLEPEGFEPNAMVTAGTHDLPPLAGFWQGIDIEQRRELDLFPTEQDYDERLLQRTHDRTALFLALKREGLLSEQESADPVDVPSLGCEHLRAIYTYLARTGSRLLLIQTADLLAETEQVNLPGSGDRYPNWRRRQPLQLEHWLERPAIQGMLAAMRAERGVSVRGLATAEQPERRPPFSAASGLAGTGRPQASTEQTGSEPSDGAPLQAVIPRATYRLQLHADFGFIAAAELVPYLAALGISHCYFSPYLKARPGSTHGYDVVDHGQLNPELGSQADYDRLCATLEAHGMGQILDLVPNHVGIMGGENPWWLDVLENGPASAHAEFFDIDWQPLKQELHGKVLVPVLGDHYGDLLDRGELKLVFAEGAFRVDYYEHRFPIDPREYPRILEPGLASLRERLEPDDPALAGFESLVTAFANLPPRDALDNASLTERYRDKTLHQERLAELCQSNADLQRYVKDCLQEYNGGEGYPADAERLHALLEAQAYRLAHWRVAADEINYRRFFDINDLAALRMENPQAFDATHELVLQWISEGRLQGLRIDHPDGLFDPAAYFRRLQQRAAMALHPQRRPMQADRPLYLAAEKILVGDERLRDDWPVHGTTGYDFATLSDALFIDADGEAALDRGYQDFVGHDPVSGGRYEDEVYAAKRLVMKNLLSSELHVLASEAARIAELDPHTRDYTLDSLRSALMEVVACFPVYRTYVTEQGVSTADRNQVLKAVAEARRRSRMPDRSVFEYVRDLLLTEIAAGKPEPYRERVLRLAMKFQQYTSPVTAKGVEDTAFYRWHRLSSLNEVGGNPERFGLSVDSFHRANIRRQAHWPHAMLAGSTHDSKRSEDVRARLHLLSEIPQAWREHVERWARLNRRLRRSGADGDEAPAEGRTWPDANTEYLFYQSLLGVWPLETPDDDDWQRLKTRVQGYMGKAVKEAKVHTAWTNADADYEAALAAFIDAVLDRERSSVFFEDFIPFQQRVAQLGLLNSLSQTLLRLTCPGLPDIYQGCELWDFSLVDPDNRRPVEFERRRQWLQALERAEQSAEAQGRPADAPTEQKQAPEMLYEHLSDGRAKLYLIRRTLQLRKQMPDLFTDGEYSPLAVEGPLAERLCVFSRSHQGQSVVVVVPRLLAGLTELAGDSGDGIDRNPEGEAAEAGADSRAGSRTGSRTGSHSGSDSGAGAELAADEVGTRAAPAAIDPLQDPGWDETWIAIPAARLEDALSGADGSAQQPLETEQRAGRQMLRASAVLRRFPVGLLRTTAL</sequence>
<dbReference type="PANTHER" id="PTHR32438">
    <property type="entry name" value="4-ALPHA-GLUCANOTRANSFERASE DPE1, CHLOROPLASTIC/AMYLOPLASTIC"/>
    <property type="match status" value="1"/>
</dbReference>
<name>A0AAJ0U6W9_9GAMM</name>
<dbReference type="InterPro" id="IPR048458">
    <property type="entry name" value="MalQ_N"/>
</dbReference>
<comment type="catalytic activity">
    <reaction evidence="1 10">
        <text>Transfers a segment of a (1-&gt;4)-alpha-D-glucan to a new position in an acceptor, which may be glucose or a (1-&gt;4)-alpha-D-glucan.</text>
        <dbReference type="EC" id="2.4.1.25"/>
    </reaction>
</comment>
<gene>
    <name evidence="13" type="ORF">CKO40_18255</name>
</gene>
<keyword evidence="6 10" id="KW-0808">Transferase</keyword>
<evidence type="ECO:0000256" key="3">
    <source>
        <dbReference type="ARBA" id="ARBA00012560"/>
    </source>
</evidence>
<evidence type="ECO:0000313" key="14">
    <source>
        <dbReference type="Proteomes" id="UP001296776"/>
    </source>
</evidence>
<comment type="caution">
    <text evidence="13">The sequence shown here is derived from an EMBL/GenBank/DDBJ whole genome shotgun (WGS) entry which is preliminary data.</text>
</comment>
<feature type="domain" description="Glycosyl hydrolase family 13 catalytic" evidence="12">
    <location>
        <begin position="793"/>
        <end position="1263"/>
    </location>
</feature>
<proteinExistence type="inferred from homology"/>
<evidence type="ECO:0000256" key="9">
    <source>
        <dbReference type="ARBA" id="ARBA00031501"/>
    </source>
</evidence>
<dbReference type="CDD" id="cd11336">
    <property type="entry name" value="AmyAc_MTSase"/>
    <property type="match status" value="1"/>
</dbReference>
<keyword evidence="7 10" id="KW-0119">Carbohydrate metabolism</keyword>
<accession>A0AAJ0U6W9</accession>
<feature type="region of interest" description="Disordered" evidence="11">
    <location>
        <begin position="1703"/>
        <end position="1754"/>
    </location>
</feature>
<keyword evidence="14" id="KW-1185">Reference proteome</keyword>
<evidence type="ECO:0000259" key="12">
    <source>
        <dbReference type="SMART" id="SM00642"/>
    </source>
</evidence>
<dbReference type="InterPro" id="IPR017853">
    <property type="entry name" value="GH"/>
</dbReference>
<reference evidence="13" key="2">
    <citation type="journal article" date="2020" name="Microorganisms">
        <title>Osmotic Adaptation and Compatible Solute Biosynthesis of Phototrophic Bacteria as Revealed from Genome Analyses.</title>
        <authorList>
            <person name="Imhoff J.F."/>
            <person name="Rahn T."/>
            <person name="Kunzel S."/>
            <person name="Keller A."/>
            <person name="Neulinger S.C."/>
        </authorList>
    </citation>
    <scope>NUCLEOTIDE SEQUENCE</scope>
    <source>
        <strain evidence="13">DSM 11080</strain>
    </source>
</reference>
<evidence type="ECO:0000256" key="7">
    <source>
        <dbReference type="ARBA" id="ARBA00023277"/>
    </source>
</evidence>
<protein>
    <recommendedName>
        <fullName evidence="4 10">4-alpha-glucanotransferase</fullName>
        <ecNumber evidence="3 10">2.4.1.25</ecNumber>
    </recommendedName>
    <alternativeName>
        <fullName evidence="8 10">Amylomaltase</fullName>
    </alternativeName>
    <alternativeName>
        <fullName evidence="9 10">Disproportionating enzyme</fullName>
    </alternativeName>
</protein>
<dbReference type="Pfam" id="PF21226">
    <property type="entry name" value="MalQ_N"/>
    <property type="match status" value="1"/>
</dbReference>
<dbReference type="PANTHER" id="PTHR32438:SF5">
    <property type="entry name" value="4-ALPHA-GLUCANOTRANSFERASE DPE1, CHLOROPLASTIC_AMYLOPLASTIC"/>
    <property type="match status" value="1"/>
</dbReference>
<dbReference type="NCBIfam" id="TIGR00217">
    <property type="entry name" value="malQ"/>
    <property type="match status" value="1"/>
</dbReference>
<dbReference type="Gene3D" id="3.30.1590.10">
    <property type="entry name" value="Maltooligosyl trehalose synthase, domain 2"/>
    <property type="match status" value="1"/>
</dbReference>
<dbReference type="InterPro" id="IPR006047">
    <property type="entry name" value="GH13_cat_dom"/>
</dbReference>
<feature type="compositionally biased region" description="Low complexity" evidence="11">
    <location>
        <begin position="1722"/>
        <end position="1748"/>
    </location>
</feature>
<evidence type="ECO:0000256" key="4">
    <source>
        <dbReference type="ARBA" id="ARBA00020295"/>
    </source>
</evidence>
<feature type="region of interest" description="Disordered" evidence="11">
    <location>
        <begin position="740"/>
        <end position="780"/>
    </location>
</feature>
<dbReference type="Gene3D" id="3.20.20.80">
    <property type="entry name" value="Glycosidases"/>
    <property type="match status" value="4"/>
</dbReference>
<evidence type="ECO:0000256" key="6">
    <source>
        <dbReference type="ARBA" id="ARBA00022679"/>
    </source>
</evidence>
<dbReference type="SUPFAM" id="SSF51445">
    <property type="entry name" value="(Trans)glycosidases"/>
    <property type="match status" value="2"/>
</dbReference>
<dbReference type="GO" id="GO:0004134">
    <property type="term" value="F:4-alpha-glucanotransferase activity"/>
    <property type="evidence" value="ECO:0007669"/>
    <property type="project" value="UniProtKB-EC"/>
</dbReference>
<evidence type="ECO:0000256" key="10">
    <source>
        <dbReference type="RuleBase" id="RU361207"/>
    </source>
</evidence>
<comment type="similarity">
    <text evidence="2 10">Belongs to the disproportionating enzyme family.</text>
</comment>
<dbReference type="EMBL" id="NRSJ01000041">
    <property type="protein sequence ID" value="MBK1706440.1"/>
    <property type="molecule type" value="Genomic_DNA"/>
</dbReference>
<dbReference type="Proteomes" id="UP001296776">
    <property type="component" value="Unassembled WGS sequence"/>
</dbReference>
<evidence type="ECO:0000256" key="2">
    <source>
        <dbReference type="ARBA" id="ARBA00005684"/>
    </source>
</evidence>
<dbReference type="GO" id="GO:0005975">
    <property type="term" value="P:carbohydrate metabolic process"/>
    <property type="evidence" value="ECO:0007669"/>
    <property type="project" value="InterPro"/>
</dbReference>
<evidence type="ECO:0000313" key="13">
    <source>
        <dbReference type="EMBL" id="MBK1706440.1"/>
    </source>
</evidence>
<dbReference type="SMART" id="SM00642">
    <property type="entry name" value="Aamy"/>
    <property type="match status" value="1"/>
</dbReference>
<dbReference type="InterPro" id="IPR012767">
    <property type="entry name" value="Trehalose_TreY"/>
</dbReference>
<dbReference type="NCBIfam" id="TIGR02401">
    <property type="entry name" value="trehalose_TreY"/>
    <property type="match status" value="1"/>
</dbReference>
<dbReference type="InterPro" id="IPR003385">
    <property type="entry name" value="Glyco_hydro_77"/>
</dbReference>
<feature type="compositionally biased region" description="Polar residues" evidence="11">
    <location>
        <begin position="764"/>
        <end position="774"/>
    </location>
</feature>
<dbReference type="EC" id="2.4.1.25" evidence="3 10"/>
<reference evidence="13" key="1">
    <citation type="submission" date="2017-08" db="EMBL/GenBank/DDBJ databases">
        <authorList>
            <person name="Imhoff J.F."/>
            <person name="Rahn T."/>
            <person name="Kuenzel S."/>
            <person name="Neulinger S.C."/>
        </authorList>
    </citation>
    <scope>NUCLEOTIDE SEQUENCE</scope>
    <source>
        <strain evidence="13">DSM 11080</strain>
    </source>
</reference>